<name>A0A316VBI1_9BASI</name>
<feature type="region of interest" description="Disordered" evidence="1">
    <location>
        <begin position="29"/>
        <end position="59"/>
    </location>
</feature>
<feature type="region of interest" description="Disordered" evidence="1">
    <location>
        <begin position="457"/>
        <end position="525"/>
    </location>
</feature>
<gene>
    <name evidence="2" type="ORF">FA14DRAFT_185290</name>
</gene>
<evidence type="ECO:0000256" key="1">
    <source>
        <dbReference type="SAM" id="MobiDB-lite"/>
    </source>
</evidence>
<keyword evidence="3" id="KW-1185">Reference proteome</keyword>
<feature type="compositionally biased region" description="Basic residues" evidence="1">
    <location>
        <begin position="183"/>
        <end position="193"/>
    </location>
</feature>
<dbReference type="GeneID" id="37023227"/>
<feature type="compositionally biased region" description="Polar residues" evidence="1">
    <location>
        <begin position="394"/>
        <end position="411"/>
    </location>
</feature>
<dbReference type="RefSeq" id="XP_025353905.1">
    <property type="nucleotide sequence ID" value="XM_025501446.1"/>
</dbReference>
<feature type="region of interest" description="Disordered" evidence="1">
    <location>
        <begin position="183"/>
        <end position="202"/>
    </location>
</feature>
<feature type="region of interest" description="Disordered" evidence="1">
    <location>
        <begin position="154"/>
        <end position="176"/>
    </location>
</feature>
<feature type="compositionally biased region" description="Polar residues" evidence="1">
    <location>
        <begin position="953"/>
        <end position="962"/>
    </location>
</feature>
<feature type="compositionally biased region" description="Basic and acidic residues" evidence="1">
    <location>
        <begin position="839"/>
        <end position="863"/>
    </location>
</feature>
<feature type="region of interest" description="Disordered" evidence="1">
    <location>
        <begin position="930"/>
        <end position="963"/>
    </location>
</feature>
<evidence type="ECO:0000313" key="2">
    <source>
        <dbReference type="EMBL" id="PWN33603.1"/>
    </source>
</evidence>
<proteinExistence type="predicted"/>
<feature type="region of interest" description="Disordered" evidence="1">
    <location>
        <begin position="835"/>
        <end position="863"/>
    </location>
</feature>
<feature type="compositionally biased region" description="Basic residues" evidence="1">
    <location>
        <begin position="457"/>
        <end position="467"/>
    </location>
</feature>
<dbReference type="EMBL" id="KZ819604">
    <property type="protein sequence ID" value="PWN33603.1"/>
    <property type="molecule type" value="Genomic_DNA"/>
</dbReference>
<dbReference type="Proteomes" id="UP000245771">
    <property type="component" value="Unassembled WGS sequence"/>
</dbReference>
<dbReference type="InParanoid" id="A0A316VBI1"/>
<accession>A0A316VBI1</accession>
<feature type="region of interest" description="Disordered" evidence="1">
    <location>
        <begin position="554"/>
        <end position="575"/>
    </location>
</feature>
<dbReference type="OrthoDB" id="10376189at2759"/>
<dbReference type="AlphaFoldDB" id="A0A316VBI1"/>
<evidence type="ECO:0000313" key="3">
    <source>
        <dbReference type="Proteomes" id="UP000245771"/>
    </source>
</evidence>
<organism evidence="2 3">
    <name type="scientific">Meira miltonrushii</name>
    <dbReference type="NCBI Taxonomy" id="1280837"/>
    <lineage>
        <taxon>Eukaryota</taxon>
        <taxon>Fungi</taxon>
        <taxon>Dikarya</taxon>
        <taxon>Basidiomycota</taxon>
        <taxon>Ustilaginomycotina</taxon>
        <taxon>Exobasidiomycetes</taxon>
        <taxon>Exobasidiales</taxon>
        <taxon>Brachybasidiaceae</taxon>
        <taxon>Meira</taxon>
    </lineage>
</organism>
<sequence>MQQQPPLDYSLRPKHGQGFALPKALRKLFREPGPPRTSDMRSRNVSFEIPSPNISSPLHPAQQFQANFTPPYGQSHLQAPYYGSAGDVTGFPPSTDTFDASFPPQLPFQEAFPARVSFDHRPYIPPVDEEPSPGWAKKVLQPFSRVRKLKESISVPKDDKGPSYPIFTHRDLERNNIPQANVARKHSLQKRKPVPALSGSSLDSQLNRTIGRKGYPSNFEMPRDPFIRYSVGEVVPCSRPEAKFSNQFTSSDYQVGTSAMPRQSALGLDLGDYNLMNAASFPSPRFTNGQYMYKTEEKPITSEWSSDTVSRAARHALPLDVAPQAANQPQFIDQKDEDMSMVESAPTGENVKLAKEYANRKFDEWVSRTPNVSAFPSLHNSLNTKGVQKHAQTERVSSNEPLQTAKKTNPLSIPGKSGQMEDDQRENESRRISSKTPVDLFDLDTRLSDLVVRSRRNSALKRTSHQKRTAERKSNGNLSRNLAAKMMSDTPTKPGIRSSGTMWPEDQPTNDEEGEKPGQVTPKQDEMKKENITVPSNVVKYNLEEQICAPLEQEEVSTPTKRKDPVTQTTTAHEKLQPRHWRSTEVLYQDTRVGNDPDVVKVPILHEHEEEDSDSAIGVVEPMTISSEELELLSRVQTWRSCVGITPMKKLYAPSASATEPSTMTGMNQVNTGADERASEWTSISRRVERGVEREAAPMQRETHYDYPQKYDEFNDHRASKSYQMAETRTSMRYAPAPFRSPAQESGDNPAHISFQGPPSELIRFLQYSFDVSQAKRNQDTPQILPKKEEELLIDLKPPEMEKRPQKLQFGTQHIRQMSEADSKRLFDLIGDKLSNAPHPEENAKFEEVPTKKPEAKTSKPRFKTPETIDIAKSKTKEDEAKVWELLHKSDKDGLTAMERLLNAYAEGLGNFARGNDHTKSHLPHSVTKQELTNTDKKHSMPITKKKTKEISKPSTSYNTSKTKVDDEKVENILQSIFEYVQGAGDVSQIHSTLISMHKDLLDRTKDPGQRKSIDERLMKLEQAVFAKK</sequence>
<feature type="compositionally biased region" description="Polar residues" evidence="1">
    <location>
        <begin position="373"/>
        <end position="386"/>
    </location>
</feature>
<feature type="region of interest" description="Disordered" evidence="1">
    <location>
        <begin position="373"/>
        <end position="435"/>
    </location>
</feature>
<protein>
    <submittedName>
        <fullName evidence="2">Uncharacterized protein</fullName>
    </submittedName>
</protein>
<reference evidence="2 3" key="1">
    <citation type="journal article" date="2018" name="Mol. Biol. Evol.">
        <title>Broad Genomic Sampling Reveals a Smut Pathogenic Ancestry of the Fungal Clade Ustilaginomycotina.</title>
        <authorList>
            <person name="Kijpornyongpan T."/>
            <person name="Mondo S.J."/>
            <person name="Barry K."/>
            <person name="Sandor L."/>
            <person name="Lee J."/>
            <person name="Lipzen A."/>
            <person name="Pangilinan J."/>
            <person name="LaButti K."/>
            <person name="Hainaut M."/>
            <person name="Henrissat B."/>
            <person name="Grigoriev I.V."/>
            <person name="Spatafora J.W."/>
            <person name="Aime M.C."/>
        </authorList>
    </citation>
    <scope>NUCLEOTIDE SEQUENCE [LARGE SCALE GENOMIC DNA]</scope>
    <source>
        <strain evidence="2 3">MCA 3882</strain>
    </source>
</reference>